<dbReference type="RefSeq" id="WP_263247767.1">
    <property type="nucleotide sequence ID" value="NZ_BAABLT010000017.1"/>
</dbReference>
<evidence type="ECO:0000256" key="1">
    <source>
        <dbReference type="SAM" id="Phobius"/>
    </source>
</evidence>
<keyword evidence="1" id="KW-1133">Transmembrane helix</keyword>
<name>A0ABW3FP86_9PSEU</name>
<sequence>MEQLLDDFLRVTRIFLPVFLVVLLVSGAWRARNATIGASTREAAVDAALVYSGLCVAYLVFSPQPQCRTAVELEPGADLLQALGSADDLLPWMQLVGNGVLLLPLAALAPLRVRPLDSVPKIALAGLLISVGIELSQYLFVVGRTTSTDDVLLNTAGAVLGGLLHRAAVLRRAAVGEPEIVSALDSRGGAAGGVEREGTLRTSVSP</sequence>
<dbReference type="EMBL" id="JBHTIW010000006">
    <property type="protein sequence ID" value="MFD0920341.1"/>
    <property type="molecule type" value="Genomic_DNA"/>
</dbReference>
<feature type="transmembrane region" description="Helical" evidence="1">
    <location>
        <begin position="14"/>
        <end position="31"/>
    </location>
</feature>
<gene>
    <name evidence="3" type="ORF">ACFQ16_11375</name>
</gene>
<reference evidence="4" key="1">
    <citation type="journal article" date="2019" name="Int. J. Syst. Evol. Microbiol.">
        <title>The Global Catalogue of Microorganisms (GCM) 10K type strain sequencing project: providing services to taxonomists for standard genome sequencing and annotation.</title>
        <authorList>
            <consortium name="The Broad Institute Genomics Platform"/>
            <consortium name="The Broad Institute Genome Sequencing Center for Infectious Disease"/>
            <person name="Wu L."/>
            <person name="Ma J."/>
        </authorList>
    </citation>
    <scope>NUCLEOTIDE SEQUENCE [LARGE SCALE GENOMIC DNA]</scope>
    <source>
        <strain evidence="4">CCUG 56401</strain>
    </source>
</reference>
<dbReference type="InterPro" id="IPR006976">
    <property type="entry name" value="VanZ-like"/>
</dbReference>
<keyword evidence="1" id="KW-0812">Transmembrane</keyword>
<dbReference type="Proteomes" id="UP001597018">
    <property type="component" value="Unassembled WGS sequence"/>
</dbReference>
<evidence type="ECO:0000313" key="3">
    <source>
        <dbReference type="EMBL" id="MFD0920341.1"/>
    </source>
</evidence>
<keyword evidence="4" id="KW-1185">Reference proteome</keyword>
<dbReference type="PANTHER" id="PTHR36834:SF1">
    <property type="entry name" value="INTEGRAL MEMBRANE PROTEIN"/>
    <property type="match status" value="1"/>
</dbReference>
<proteinExistence type="predicted"/>
<dbReference type="Pfam" id="PF04892">
    <property type="entry name" value="VanZ"/>
    <property type="match status" value="1"/>
</dbReference>
<dbReference type="PANTHER" id="PTHR36834">
    <property type="entry name" value="MEMBRANE PROTEIN-RELATED"/>
    <property type="match status" value="1"/>
</dbReference>
<keyword evidence="1" id="KW-0472">Membrane</keyword>
<dbReference type="InterPro" id="IPR053150">
    <property type="entry name" value="Teicoplanin_resist-assoc"/>
</dbReference>
<comment type="caution">
    <text evidence="3">The sequence shown here is derived from an EMBL/GenBank/DDBJ whole genome shotgun (WGS) entry which is preliminary data.</text>
</comment>
<evidence type="ECO:0000313" key="4">
    <source>
        <dbReference type="Proteomes" id="UP001597018"/>
    </source>
</evidence>
<protein>
    <submittedName>
        <fullName evidence="3">VanZ family protein</fullName>
    </submittedName>
</protein>
<accession>A0ABW3FP86</accession>
<evidence type="ECO:0000259" key="2">
    <source>
        <dbReference type="Pfam" id="PF04892"/>
    </source>
</evidence>
<feature type="domain" description="VanZ-like" evidence="2">
    <location>
        <begin position="54"/>
        <end position="165"/>
    </location>
</feature>
<organism evidence="3 4">
    <name type="scientific">Saccharopolyspora rosea</name>
    <dbReference type="NCBI Taxonomy" id="524884"/>
    <lineage>
        <taxon>Bacteria</taxon>
        <taxon>Bacillati</taxon>
        <taxon>Actinomycetota</taxon>
        <taxon>Actinomycetes</taxon>
        <taxon>Pseudonocardiales</taxon>
        <taxon>Pseudonocardiaceae</taxon>
        <taxon>Saccharopolyspora</taxon>
    </lineage>
</organism>